<evidence type="ECO:0000313" key="5">
    <source>
        <dbReference type="Proteomes" id="UP000075430"/>
    </source>
</evidence>
<sequence>MAKKQILGLIIALLGISMFLRTIGIGDFLFWPLFFLIAGYIFKKYSSSWFGSVLYIFAAFLFLKNLFSVTFNLFGYAFAAFLIYAGYRLLKGKRVFEHKEKKINLEKEEDPKPSSQPDSRQPDLRSFFIGELRMMKDPFDLNDLNVSGFIGDVKIDLSKAIIPEGESTITISGVIGNVDVYVPPDIEVAVSSSAFIGDMSLLGSKKSGMSTKLYTVSPDYGDSPRRIKISISLFIGDVDVNYL</sequence>
<keyword evidence="1" id="KW-0472">Membrane</keyword>
<dbReference type="OrthoDB" id="2351415at2"/>
<dbReference type="AlphaFoldDB" id="A0A150F5S8"/>
<feature type="transmembrane region" description="Helical" evidence="1">
    <location>
        <begin position="73"/>
        <end position="90"/>
    </location>
</feature>
<feature type="transmembrane region" description="Helical" evidence="1">
    <location>
        <begin position="6"/>
        <end position="37"/>
    </location>
</feature>
<dbReference type="RefSeq" id="WP_061522144.1">
    <property type="nucleotide sequence ID" value="NZ_JANBMN010000005.1"/>
</dbReference>
<evidence type="ECO:0000259" key="2">
    <source>
        <dbReference type="Pfam" id="PF09922"/>
    </source>
</evidence>
<evidence type="ECO:0000259" key="3">
    <source>
        <dbReference type="Pfam" id="PF22570"/>
    </source>
</evidence>
<evidence type="ECO:0000313" key="4">
    <source>
        <dbReference type="EMBL" id="KXZ17638.1"/>
    </source>
</evidence>
<dbReference type="GO" id="GO:0016020">
    <property type="term" value="C:membrane"/>
    <property type="evidence" value="ECO:0007669"/>
    <property type="project" value="InterPro"/>
</dbReference>
<dbReference type="NCBIfam" id="NF040535">
    <property type="entry name" value="LiaF_C_term"/>
    <property type="match status" value="1"/>
</dbReference>
<feature type="domain" description="Cell wall-active antibiotics response LiaF-like C-terminal" evidence="2">
    <location>
        <begin position="128"/>
        <end position="240"/>
    </location>
</feature>
<keyword evidence="5" id="KW-1185">Reference proteome</keyword>
<evidence type="ECO:0000256" key="1">
    <source>
        <dbReference type="SAM" id="Phobius"/>
    </source>
</evidence>
<dbReference type="EMBL" id="LSBA01000019">
    <property type="protein sequence ID" value="KXZ17638.1"/>
    <property type="molecule type" value="Genomic_DNA"/>
</dbReference>
<reference evidence="5" key="1">
    <citation type="submission" date="2016-02" db="EMBL/GenBank/DDBJ databases">
        <authorList>
            <person name="Dunlap C."/>
        </authorList>
    </citation>
    <scope>NUCLEOTIDE SEQUENCE [LARGE SCALE GENOMIC DNA]</scope>
    <source>
        <strain evidence="5">NRRL B-41092</strain>
    </source>
</reference>
<dbReference type="Proteomes" id="UP000075430">
    <property type="component" value="Unassembled WGS sequence"/>
</dbReference>
<feature type="transmembrane region" description="Helical" evidence="1">
    <location>
        <begin position="49"/>
        <end position="67"/>
    </location>
</feature>
<accession>A0A150F5S8</accession>
<keyword evidence="1" id="KW-1133">Transmembrane helix</keyword>
<dbReference type="PIRSF" id="PIRSF031509">
    <property type="entry name" value="Cell_wall_LiaF/YvqF"/>
    <property type="match status" value="1"/>
</dbReference>
<name>A0A150F5S8_9BACI</name>
<keyword evidence="1" id="KW-0812">Transmembrane</keyword>
<dbReference type="InterPro" id="IPR024425">
    <property type="entry name" value="LiaF-like_C"/>
</dbReference>
<dbReference type="InterPro" id="IPR016975">
    <property type="entry name" value="Cell_wall_LiaF"/>
</dbReference>
<dbReference type="Pfam" id="PF09922">
    <property type="entry name" value="LiaF-like_C"/>
    <property type="match status" value="1"/>
</dbReference>
<comment type="caution">
    <text evidence="4">The sequence shown here is derived from an EMBL/GenBank/DDBJ whole genome shotgun (WGS) entry which is preliminary data.</text>
</comment>
<dbReference type="Pfam" id="PF22570">
    <property type="entry name" value="LiaF-TM"/>
    <property type="match status" value="1"/>
</dbReference>
<proteinExistence type="predicted"/>
<dbReference type="InterPro" id="IPR047793">
    <property type="entry name" value="LiaF_C"/>
</dbReference>
<protein>
    <submittedName>
        <fullName evidence="4">Uncharacterized protein</fullName>
    </submittedName>
</protein>
<organism evidence="4 5">
    <name type="scientific">Bacillus nakamurai</name>
    <dbReference type="NCBI Taxonomy" id="1793963"/>
    <lineage>
        <taxon>Bacteria</taxon>
        <taxon>Bacillati</taxon>
        <taxon>Bacillota</taxon>
        <taxon>Bacilli</taxon>
        <taxon>Bacillales</taxon>
        <taxon>Bacillaceae</taxon>
        <taxon>Bacillus</taxon>
    </lineage>
</organism>
<gene>
    <name evidence="4" type="ORF">AXI58_17955</name>
</gene>
<dbReference type="InterPro" id="IPR054331">
    <property type="entry name" value="LiaF_TM"/>
</dbReference>
<dbReference type="STRING" id="1793963.AXI58_17955"/>
<feature type="domain" description="LiaF transmembrane" evidence="3">
    <location>
        <begin position="6"/>
        <end position="95"/>
    </location>
</feature>